<accession>A0A1G9SBR0</accession>
<proteinExistence type="predicted"/>
<dbReference type="eggNOG" id="COG1944">
    <property type="taxonomic scope" value="Bacteria"/>
</dbReference>
<dbReference type="GO" id="GO:0005840">
    <property type="term" value="C:ribosome"/>
    <property type="evidence" value="ECO:0007669"/>
    <property type="project" value="UniProtKB-KW"/>
</dbReference>
<organism evidence="2 3">
    <name type="scientific">Allokutzneria albata</name>
    <name type="common">Kibdelosporangium albatum</name>
    <dbReference type="NCBI Taxonomy" id="211114"/>
    <lineage>
        <taxon>Bacteria</taxon>
        <taxon>Bacillati</taxon>
        <taxon>Actinomycetota</taxon>
        <taxon>Actinomycetes</taxon>
        <taxon>Pseudonocardiales</taxon>
        <taxon>Pseudonocardiaceae</taxon>
        <taxon>Allokutzneria</taxon>
    </lineage>
</organism>
<dbReference type="GO" id="GO:0016740">
    <property type="term" value="F:transferase activity"/>
    <property type="evidence" value="ECO:0007669"/>
    <property type="project" value="UniProtKB-KW"/>
</dbReference>
<keyword evidence="2" id="KW-0808">Transferase</keyword>
<dbReference type="STRING" id="211114.SAMN04489726_1045"/>
<dbReference type="PANTHER" id="PTHR37809:SF1">
    <property type="entry name" value="RIBOSOMAL PROTEIN S12 METHYLTHIOTRANSFERASE ACCESSORY FACTOR YCAO"/>
    <property type="match status" value="1"/>
</dbReference>
<name>A0A1G9SBR0_ALLAB</name>
<dbReference type="Pfam" id="PF02624">
    <property type="entry name" value="YcaO"/>
    <property type="match status" value="1"/>
</dbReference>
<evidence type="ECO:0000259" key="1">
    <source>
        <dbReference type="PROSITE" id="PS51664"/>
    </source>
</evidence>
<keyword evidence="3" id="KW-1185">Reference proteome</keyword>
<dbReference type="Proteomes" id="UP000183376">
    <property type="component" value="Chromosome I"/>
</dbReference>
<reference evidence="2 3" key="1">
    <citation type="submission" date="2016-10" db="EMBL/GenBank/DDBJ databases">
        <authorList>
            <person name="de Groot N.N."/>
        </authorList>
    </citation>
    <scope>NUCLEOTIDE SEQUENCE [LARGE SCALE GENOMIC DNA]</scope>
    <source>
        <strain evidence="2 3">DSM 44149</strain>
    </source>
</reference>
<sequence length="388" mass="41404">MHRLTSSLRSAPLAETAARAEAVAAELGVTRVTDTTWLDSIGIPVFASIRPSAAPGSLCVTAGKGVRTEEARVGALMEAIEFARAEYGARTVEVFDSTPHEVASQPGAEFDFVDLCPLLGKPVDPHGRLVCVMAEDVVDGTRIALPAELVFSPYQENPGQRLFGTSTNGLSSGNTVDEATVHGLAEVIERDVNAFNHIADRSRLVELDSPPPEVAELVAKVEAAGLRAVLRYTPNEFGLPYVAGFLLEPEDDTPIAIAHGAGLHPVRDIAAVRGLCEAAQSRLTSIHGGRDDLLARGPYRPRDGEVAALRARVTDATDPVRYSEIPTHSVASIESAFDSLLKALQRKVYRVLLSTVDEPLAVVRVIVPGLESLTHDLNRVGPRLAARA</sequence>
<dbReference type="OrthoDB" id="109999at2"/>
<dbReference type="RefSeq" id="WP_030432198.1">
    <property type="nucleotide sequence ID" value="NZ_JOEF01000024.1"/>
</dbReference>
<dbReference type="EMBL" id="LT629701">
    <property type="protein sequence ID" value="SDM32811.1"/>
    <property type="molecule type" value="Genomic_DNA"/>
</dbReference>
<dbReference type="Gene3D" id="3.30.1330.230">
    <property type="match status" value="1"/>
</dbReference>
<dbReference type="PANTHER" id="PTHR37809">
    <property type="entry name" value="RIBOSOMAL PROTEIN S12 METHYLTHIOTRANSFERASE ACCESSORY FACTOR YCAO"/>
    <property type="match status" value="1"/>
</dbReference>
<dbReference type="NCBIfam" id="TIGR00702">
    <property type="entry name" value="YcaO-type kinase domain"/>
    <property type="match status" value="1"/>
</dbReference>
<protein>
    <submittedName>
        <fullName evidence="2">Ribosomal protein S12 methylthiotransferase accessory factor</fullName>
    </submittedName>
</protein>
<feature type="domain" description="YcaO" evidence="1">
    <location>
        <begin position="63"/>
        <end position="388"/>
    </location>
</feature>
<dbReference type="AlphaFoldDB" id="A0A1G9SBR0"/>
<evidence type="ECO:0000313" key="3">
    <source>
        <dbReference type="Proteomes" id="UP000183376"/>
    </source>
</evidence>
<gene>
    <name evidence="2" type="ORF">SAMN04489726_1045</name>
</gene>
<evidence type="ECO:0000313" key="2">
    <source>
        <dbReference type="EMBL" id="SDM32811.1"/>
    </source>
</evidence>
<keyword evidence="2" id="KW-0687">Ribonucleoprotein</keyword>
<dbReference type="InterPro" id="IPR003776">
    <property type="entry name" value="YcaO-like_dom"/>
</dbReference>
<dbReference type="PROSITE" id="PS51664">
    <property type="entry name" value="YCAO"/>
    <property type="match status" value="1"/>
</dbReference>
<keyword evidence="2" id="KW-0689">Ribosomal protein</keyword>